<dbReference type="AlphaFoldDB" id="A0A560WHD5"/>
<keyword evidence="2" id="KW-0413">Isomerase</keyword>
<dbReference type="InterPro" id="IPR051161">
    <property type="entry name" value="Mannose-6P_isomerase_type2"/>
</dbReference>
<organism evidence="2 3">
    <name type="scientific">Marihabitans asiaticum</name>
    <dbReference type="NCBI Taxonomy" id="415218"/>
    <lineage>
        <taxon>Bacteria</taxon>
        <taxon>Bacillati</taxon>
        <taxon>Actinomycetota</taxon>
        <taxon>Actinomycetes</taxon>
        <taxon>Micrococcales</taxon>
        <taxon>Intrasporangiaceae</taxon>
        <taxon>Marihabitans</taxon>
    </lineage>
</organism>
<protein>
    <submittedName>
        <fullName evidence="2">Mannose-6-phosphate isomerase type 2</fullName>
    </submittedName>
</protein>
<dbReference type="InterPro" id="IPR011051">
    <property type="entry name" value="RmlC_Cupin_sf"/>
</dbReference>
<sequence length="121" mass="13840">MSQIDDPRGAMFVSERPWGAFEQFTLNEQTTVKIITVAPGQRLSLQTHEHRAEFWQVLDVPLDITVDDQTWSAQPGEQIWVPQGAKHRMGNSGQVPGRILEIGYGTFDEDDIVRLEDDYQR</sequence>
<dbReference type="InterPro" id="IPR001538">
    <property type="entry name" value="Man6P_isomerase-2_C"/>
</dbReference>
<dbReference type="RefSeq" id="WP_144855399.1">
    <property type="nucleotide sequence ID" value="NZ_BAAAYT010000002.1"/>
</dbReference>
<evidence type="ECO:0000313" key="3">
    <source>
        <dbReference type="Proteomes" id="UP000315628"/>
    </source>
</evidence>
<dbReference type="GO" id="GO:0004475">
    <property type="term" value="F:mannose-1-phosphate guanylyltransferase (GTP) activity"/>
    <property type="evidence" value="ECO:0007669"/>
    <property type="project" value="TreeGrafter"/>
</dbReference>
<dbReference type="Proteomes" id="UP000315628">
    <property type="component" value="Unassembled WGS sequence"/>
</dbReference>
<dbReference type="PANTHER" id="PTHR46390">
    <property type="entry name" value="MANNOSE-1-PHOSPHATE GUANYLYLTRANSFERASE"/>
    <property type="match status" value="1"/>
</dbReference>
<comment type="caution">
    <text evidence="2">The sequence shown here is derived from an EMBL/GenBank/DDBJ whole genome shotgun (WGS) entry which is preliminary data.</text>
</comment>
<proteinExistence type="predicted"/>
<accession>A0A560WHD5</accession>
<name>A0A560WHD5_9MICO</name>
<dbReference type="GO" id="GO:0005976">
    <property type="term" value="P:polysaccharide metabolic process"/>
    <property type="evidence" value="ECO:0007669"/>
    <property type="project" value="InterPro"/>
</dbReference>
<dbReference type="OrthoDB" id="9806359at2"/>
<dbReference type="SUPFAM" id="SSF51182">
    <property type="entry name" value="RmlC-like cupins"/>
    <property type="match status" value="1"/>
</dbReference>
<reference evidence="2 3" key="1">
    <citation type="submission" date="2019-06" db="EMBL/GenBank/DDBJ databases">
        <title>Sequencing the genomes of 1000 actinobacteria strains.</title>
        <authorList>
            <person name="Klenk H.-P."/>
        </authorList>
    </citation>
    <scope>NUCLEOTIDE SEQUENCE [LARGE SCALE GENOMIC DNA]</scope>
    <source>
        <strain evidence="2 3">DSM 18935</strain>
    </source>
</reference>
<dbReference type="CDD" id="cd02213">
    <property type="entry name" value="cupin_PMI_typeII_C"/>
    <property type="match status" value="1"/>
</dbReference>
<feature type="domain" description="Mannose-6-phosphate isomerase type II C-terminal" evidence="1">
    <location>
        <begin position="16"/>
        <end position="117"/>
    </location>
</feature>
<dbReference type="PANTHER" id="PTHR46390:SF1">
    <property type="entry name" value="MANNOSE-1-PHOSPHATE GUANYLYLTRANSFERASE"/>
    <property type="match status" value="1"/>
</dbReference>
<dbReference type="GO" id="GO:0016853">
    <property type="term" value="F:isomerase activity"/>
    <property type="evidence" value="ECO:0007669"/>
    <property type="project" value="UniProtKB-KW"/>
</dbReference>
<dbReference type="InterPro" id="IPR014710">
    <property type="entry name" value="RmlC-like_jellyroll"/>
</dbReference>
<keyword evidence="3" id="KW-1185">Reference proteome</keyword>
<evidence type="ECO:0000259" key="1">
    <source>
        <dbReference type="Pfam" id="PF01050"/>
    </source>
</evidence>
<dbReference type="EMBL" id="VIUW01000001">
    <property type="protein sequence ID" value="TWD16998.1"/>
    <property type="molecule type" value="Genomic_DNA"/>
</dbReference>
<dbReference type="Gene3D" id="2.60.120.10">
    <property type="entry name" value="Jelly Rolls"/>
    <property type="match status" value="1"/>
</dbReference>
<evidence type="ECO:0000313" key="2">
    <source>
        <dbReference type="EMBL" id="TWD16998.1"/>
    </source>
</evidence>
<gene>
    <name evidence="2" type="ORF">FB557_0552</name>
</gene>
<dbReference type="Pfam" id="PF01050">
    <property type="entry name" value="MannoseP_isomer"/>
    <property type="match status" value="1"/>
</dbReference>
<dbReference type="GO" id="GO:0009298">
    <property type="term" value="P:GDP-mannose biosynthetic process"/>
    <property type="evidence" value="ECO:0007669"/>
    <property type="project" value="TreeGrafter"/>
</dbReference>